<sequence>MSGLSVTTPVPARLTWRYESEMPRVLALYERAKSAQWNATTDVDWSIPVPFGEPLPDDSAFAMASFEASPLAARGRPMWDTFRWELQSWMVSQFLHGEQGALVVAARLVEVVPDLDSKYYAASQAADEARHVEAFSRYLREKVPDPYPINPALAELLEDLLSDARWDITALGMQIIVEALAMAAFRLANSTFHDRLICDITRLVARDEARHVSFGVLSLEGIYAQMTSAERADREEMVLESASLMRRRFLLEDVWERIEVDRDEGVDFAAHNELMIKYRQAIFARVVTALANIGLLTPRVRSGLERLDLIGFADRSIRLPRA</sequence>
<evidence type="ECO:0000313" key="2">
    <source>
        <dbReference type="Proteomes" id="UP000199360"/>
    </source>
</evidence>
<accession>A0A1C5H118</accession>
<reference evidence="2" key="1">
    <citation type="submission" date="2016-06" db="EMBL/GenBank/DDBJ databases">
        <authorList>
            <person name="Varghese N."/>
            <person name="Submissions Spin"/>
        </authorList>
    </citation>
    <scope>NUCLEOTIDE SEQUENCE [LARGE SCALE GENOMIC DNA]</scope>
    <source>
        <strain evidence="2">DSM 45647</strain>
    </source>
</reference>
<dbReference type="GO" id="GO:0016491">
    <property type="term" value="F:oxidoreductase activity"/>
    <property type="evidence" value="ECO:0007669"/>
    <property type="project" value="InterPro"/>
</dbReference>
<proteinExistence type="predicted"/>
<dbReference type="STRING" id="745366.GA0070213_102141"/>
<keyword evidence="2" id="KW-1185">Reference proteome</keyword>
<dbReference type="RefSeq" id="WP_091057176.1">
    <property type="nucleotide sequence ID" value="NZ_FMDM01000002.1"/>
</dbReference>
<dbReference type="AlphaFoldDB" id="A0A1C5H118"/>
<dbReference type="InterPro" id="IPR009078">
    <property type="entry name" value="Ferritin-like_SF"/>
</dbReference>
<dbReference type="EMBL" id="FMDM01000002">
    <property type="protein sequence ID" value="SCG39736.1"/>
    <property type="molecule type" value="Genomic_DNA"/>
</dbReference>
<dbReference type="SUPFAM" id="SSF47240">
    <property type="entry name" value="Ferritin-like"/>
    <property type="match status" value="1"/>
</dbReference>
<dbReference type="InterPro" id="IPR025859">
    <property type="entry name" value="AurF/CmlI"/>
</dbReference>
<dbReference type="Pfam" id="PF11583">
    <property type="entry name" value="AurF"/>
    <property type="match status" value="1"/>
</dbReference>
<organism evidence="1 2">
    <name type="scientific">Micromonospora humi</name>
    <dbReference type="NCBI Taxonomy" id="745366"/>
    <lineage>
        <taxon>Bacteria</taxon>
        <taxon>Bacillati</taxon>
        <taxon>Actinomycetota</taxon>
        <taxon>Actinomycetes</taxon>
        <taxon>Micromonosporales</taxon>
        <taxon>Micromonosporaceae</taxon>
        <taxon>Micromonospora</taxon>
    </lineage>
</organism>
<dbReference type="InterPro" id="IPR012348">
    <property type="entry name" value="RNR-like"/>
</dbReference>
<dbReference type="Proteomes" id="UP000199360">
    <property type="component" value="Unassembled WGS sequence"/>
</dbReference>
<name>A0A1C5H118_9ACTN</name>
<dbReference type="OrthoDB" id="5500270at2"/>
<evidence type="ECO:0000313" key="1">
    <source>
        <dbReference type="EMBL" id="SCG39736.1"/>
    </source>
</evidence>
<protein>
    <submittedName>
        <fullName evidence="1">p-aminobenzoate N-oxygenase AurF</fullName>
    </submittedName>
</protein>
<dbReference type="CDD" id="cd00657">
    <property type="entry name" value="Ferritin_like"/>
    <property type="match status" value="1"/>
</dbReference>
<dbReference type="Gene3D" id="1.10.620.20">
    <property type="entry name" value="Ribonucleotide Reductase, subunit A"/>
    <property type="match status" value="1"/>
</dbReference>
<gene>
    <name evidence="1" type="ORF">GA0070213_102141</name>
</gene>